<dbReference type="Proteomes" id="UP000305546">
    <property type="component" value="Unassembled WGS sequence"/>
</dbReference>
<keyword evidence="4 7" id="KW-0812">Transmembrane</keyword>
<feature type="domain" description="Major facilitator superfamily (MFS) profile" evidence="8">
    <location>
        <begin position="22"/>
        <end position="432"/>
    </location>
</feature>
<evidence type="ECO:0000256" key="3">
    <source>
        <dbReference type="ARBA" id="ARBA00022475"/>
    </source>
</evidence>
<evidence type="ECO:0000313" key="9">
    <source>
        <dbReference type="EMBL" id="TNC29514.1"/>
    </source>
</evidence>
<feature type="transmembrane region" description="Helical" evidence="7">
    <location>
        <begin position="285"/>
        <end position="303"/>
    </location>
</feature>
<accession>A0A5C4M977</accession>
<keyword evidence="5 7" id="KW-1133">Transmembrane helix</keyword>
<gene>
    <name evidence="9" type="ORF">FG385_00625</name>
</gene>
<reference evidence="9 10" key="1">
    <citation type="submission" date="2019-06" db="EMBL/GenBank/DDBJ databases">
        <title>Amycolatopsis alkalitolerans sp. nov., isolated from Gastrodia elata Blume.</title>
        <authorList>
            <person name="Narsing Rao M.P."/>
            <person name="Li W.J."/>
        </authorList>
    </citation>
    <scope>NUCLEOTIDE SEQUENCE [LARGE SCALE GENOMIC DNA]</scope>
    <source>
        <strain evidence="9 10">SYSUP0005</strain>
    </source>
</reference>
<dbReference type="InterPro" id="IPR011701">
    <property type="entry name" value="MFS"/>
</dbReference>
<keyword evidence="6 7" id="KW-0472">Membrane</keyword>
<dbReference type="OrthoDB" id="8953821at2"/>
<dbReference type="Gene3D" id="1.20.1250.20">
    <property type="entry name" value="MFS general substrate transporter like domains"/>
    <property type="match status" value="2"/>
</dbReference>
<comment type="caution">
    <text evidence="9">The sequence shown here is derived from an EMBL/GenBank/DDBJ whole genome shotgun (WGS) entry which is preliminary data.</text>
</comment>
<sequence length="440" mass="46293">MTEIRADHGVPVTGTHPKARAAIRAGVLAYFVDQFDIYLPIIALAPASAYFQSAGVSAGTAALLNAFVFASTLIARPIGAAVFGHFADKRGRRGTTLIAVAGFGITTALIACLPGYETIGVASAGLLIALRFVDGFFLGGEYTTAVPLAMEWSPRRRRGLISGTITSTSPGAYGLVAAMTLILLSVMPSAGVHSAYSQWGWRIPFLIGALLAVVLFRHYRNEVEEPATERTHTGSPLTMLVKGAHRRDMVQVFVLMTGVWLATNAAVAVLPALLKSHIGLSSKQVSVTMMVAEAVTVVSYPLFGLLSQRIGRRRFYVGYGLAMVVIGGPAYGFAMTLHSGLAGVIVATSVTLVFTIGTFGPIAAYLTERFPARVRASGYGVGYSLALIIPAFYAFYLDGIGAFLPAHLAPIVLVVVAGLLVSIGGFAGPETKNVDMGHTV</sequence>
<evidence type="ECO:0000256" key="5">
    <source>
        <dbReference type="ARBA" id="ARBA00022989"/>
    </source>
</evidence>
<name>A0A5C4M977_9PSEU</name>
<dbReference type="InterPro" id="IPR036259">
    <property type="entry name" value="MFS_trans_sf"/>
</dbReference>
<protein>
    <submittedName>
        <fullName evidence="9">MFS transporter</fullName>
    </submittedName>
</protein>
<evidence type="ECO:0000313" key="10">
    <source>
        <dbReference type="Proteomes" id="UP000305546"/>
    </source>
</evidence>
<keyword evidence="2" id="KW-0813">Transport</keyword>
<dbReference type="AlphaFoldDB" id="A0A5C4M977"/>
<feature type="transmembrane region" description="Helical" evidence="7">
    <location>
        <begin position="199"/>
        <end position="216"/>
    </location>
</feature>
<dbReference type="PANTHER" id="PTHR43045:SF4">
    <property type="entry name" value="TRANSPORTER YDFJ-RELATED"/>
    <property type="match status" value="1"/>
</dbReference>
<evidence type="ECO:0000259" key="8">
    <source>
        <dbReference type="PROSITE" id="PS50850"/>
    </source>
</evidence>
<dbReference type="PANTHER" id="PTHR43045">
    <property type="entry name" value="SHIKIMATE TRANSPORTER"/>
    <property type="match status" value="1"/>
</dbReference>
<keyword evidence="3" id="KW-1003">Cell membrane</keyword>
<dbReference type="InterPro" id="IPR005829">
    <property type="entry name" value="Sugar_transporter_CS"/>
</dbReference>
<dbReference type="SUPFAM" id="SSF103473">
    <property type="entry name" value="MFS general substrate transporter"/>
    <property type="match status" value="1"/>
</dbReference>
<feature type="transmembrane region" description="Helical" evidence="7">
    <location>
        <begin position="63"/>
        <end position="84"/>
    </location>
</feature>
<keyword evidence="10" id="KW-1185">Reference proteome</keyword>
<dbReference type="EMBL" id="VDFW01000001">
    <property type="protein sequence ID" value="TNC29514.1"/>
    <property type="molecule type" value="Genomic_DNA"/>
</dbReference>
<dbReference type="GO" id="GO:0022857">
    <property type="term" value="F:transmembrane transporter activity"/>
    <property type="evidence" value="ECO:0007669"/>
    <property type="project" value="InterPro"/>
</dbReference>
<evidence type="ECO:0000256" key="7">
    <source>
        <dbReference type="SAM" id="Phobius"/>
    </source>
</evidence>
<organism evidence="9 10">
    <name type="scientific">Amycolatopsis alkalitolerans</name>
    <dbReference type="NCBI Taxonomy" id="2547244"/>
    <lineage>
        <taxon>Bacteria</taxon>
        <taxon>Bacillati</taxon>
        <taxon>Actinomycetota</taxon>
        <taxon>Actinomycetes</taxon>
        <taxon>Pseudonocardiales</taxon>
        <taxon>Pseudonocardiaceae</taxon>
        <taxon>Amycolatopsis</taxon>
    </lineage>
</organism>
<feature type="transmembrane region" description="Helical" evidence="7">
    <location>
        <begin position="27"/>
        <end position="51"/>
    </location>
</feature>
<feature type="transmembrane region" description="Helical" evidence="7">
    <location>
        <begin position="378"/>
        <end position="396"/>
    </location>
</feature>
<evidence type="ECO:0000256" key="1">
    <source>
        <dbReference type="ARBA" id="ARBA00004651"/>
    </source>
</evidence>
<dbReference type="InterPro" id="IPR020846">
    <property type="entry name" value="MFS_dom"/>
</dbReference>
<feature type="transmembrane region" description="Helical" evidence="7">
    <location>
        <begin position="408"/>
        <end position="428"/>
    </location>
</feature>
<dbReference type="GO" id="GO:0005886">
    <property type="term" value="C:plasma membrane"/>
    <property type="evidence" value="ECO:0007669"/>
    <property type="project" value="UniProtKB-SubCell"/>
</dbReference>
<dbReference type="RefSeq" id="WP_139094585.1">
    <property type="nucleotide sequence ID" value="NZ_VDFW01000001.1"/>
</dbReference>
<feature type="transmembrane region" description="Helical" evidence="7">
    <location>
        <begin position="128"/>
        <end position="150"/>
    </location>
</feature>
<dbReference type="PROSITE" id="PS50850">
    <property type="entry name" value="MFS"/>
    <property type="match status" value="1"/>
</dbReference>
<feature type="transmembrane region" description="Helical" evidence="7">
    <location>
        <begin position="171"/>
        <end position="193"/>
    </location>
</feature>
<feature type="transmembrane region" description="Helical" evidence="7">
    <location>
        <begin position="96"/>
        <end position="116"/>
    </location>
</feature>
<dbReference type="PROSITE" id="PS00217">
    <property type="entry name" value="SUGAR_TRANSPORT_2"/>
    <property type="match status" value="1"/>
</dbReference>
<comment type="subcellular location">
    <subcellularLocation>
        <location evidence="1">Cell membrane</location>
        <topology evidence="1">Multi-pass membrane protein</topology>
    </subcellularLocation>
</comment>
<proteinExistence type="predicted"/>
<evidence type="ECO:0000256" key="4">
    <source>
        <dbReference type="ARBA" id="ARBA00022692"/>
    </source>
</evidence>
<evidence type="ECO:0000256" key="2">
    <source>
        <dbReference type="ARBA" id="ARBA00022448"/>
    </source>
</evidence>
<feature type="transmembrane region" description="Helical" evidence="7">
    <location>
        <begin position="315"/>
        <end position="334"/>
    </location>
</feature>
<dbReference type="Pfam" id="PF07690">
    <property type="entry name" value="MFS_1"/>
    <property type="match status" value="1"/>
</dbReference>
<evidence type="ECO:0000256" key="6">
    <source>
        <dbReference type="ARBA" id="ARBA00023136"/>
    </source>
</evidence>
<feature type="transmembrane region" description="Helical" evidence="7">
    <location>
        <begin position="252"/>
        <end position="273"/>
    </location>
</feature>
<feature type="transmembrane region" description="Helical" evidence="7">
    <location>
        <begin position="340"/>
        <end position="366"/>
    </location>
</feature>